<feature type="domain" description="VanZ-like" evidence="2">
    <location>
        <begin position="29"/>
        <end position="172"/>
    </location>
</feature>
<reference evidence="4" key="2">
    <citation type="submission" date="2015-03" db="EMBL/GenBank/DDBJ databases">
        <title>Genome sequence of Paenibacillus beijingensis strain DSM 24997T.</title>
        <authorList>
            <person name="Kwak Y."/>
            <person name="Shin J.-H."/>
        </authorList>
    </citation>
    <scope>NUCLEOTIDE SEQUENCE [LARGE SCALE GENOMIC DNA]</scope>
    <source>
        <strain evidence="4">DSM 24997</strain>
    </source>
</reference>
<dbReference type="PIRSF" id="PIRSF019083">
    <property type="entry name" value="UCP019083_VanZ"/>
    <property type="match status" value="1"/>
</dbReference>
<dbReference type="OrthoDB" id="291892at2"/>
<evidence type="ECO:0000313" key="3">
    <source>
        <dbReference type="EMBL" id="AJY73966.1"/>
    </source>
</evidence>
<keyword evidence="1" id="KW-1133">Transmembrane helix</keyword>
<feature type="transmembrane region" description="Helical" evidence="1">
    <location>
        <begin position="121"/>
        <end position="137"/>
    </location>
</feature>
<sequence length="187" mass="21407">MRQRRKRRSSRSRSALFSLGWLRIVIPILWLAWIAVIFIFSSQSYQKQSIQPLLHRTLTAQGADKVLPKVDFSYDHRKYSSDSNPFGMIEFLFRKGAHLFVYGMLAILTAMLMARFRIRGASLAAFPLLTAGVVAVLDEMNQGHSPSRTPAYQDVFVDLTGASLGLLLYFFVRLMSRRYKSSSRHID</sequence>
<proteinExistence type="predicted"/>
<evidence type="ECO:0000259" key="2">
    <source>
        <dbReference type="Pfam" id="PF04892"/>
    </source>
</evidence>
<evidence type="ECO:0000313" key="4">
    <source>
        <dbReference type="Proteomes" id="UP000032633"/>
    </source>
</evidence>
<feature type="transmembrane region" description="Helical" evidence="1">
    <location>
        <begin position="157"/>
        <end position="175"/>
    </location>
</feature>
<dbReference type="InterPro" id="IPR006976">
    <property type="entry name" value="VanZ-like"/>
</dbReference>
<dbReference type="EMBL" id="CP011058">
    <property type="protein sequence ID" value="AJY73966.1"/>
    <property type="molecule type" value="Genomic_DNA"/>
</dbReference>
<feature type="transmembrane region" description="Helical" evidence="1">
    <location>
        <begin position="96"/>
        <end position="114"/>
    </location>
</feature>
<dbReference type="AlphaFoldDB" id="A0A0D5NFD2"/>
<dbReference type="Pfam" id="PF04892">
    <property type="entry name" value="VanZ"/>
    <property type="match status" value="1"/>
</dbReference>
<name>A0A0D5NFD2_9BACL</name>
<protein>
    <recommendedName>
        <fullName evidence="2">VanZ-like domain-containing protein</fullName>
    </recommendedName>
</protein>
<dbReference type="RefSeq" id="WP_045669402.1">
    <property type="nucleotide sequence ID" value="NZ_CP011058.1"/>
</dbReference>
<gene>
    <name evidence="3" type="ORF">VN24_04235</name>
</gene>
<reference evidence="3 4" key="1">
    <citation type="journal article" date="2015" name="J. Biotechnol.">
        <title>Complete genome sequence of Paenibacillus beijingensis 7188(T) (=DSM 24997(T)), a novel rhizobacterium from jujube garden soil.</title>
        <authorList>
            <person name="Kwak Y."/>
            <person name="Shin J.H."/>
        </authorList>
    </citation>
    <scope>NUCLEOTIDE SEQUENCE [LARGE SCALE GENOMIC DNA]</scope>
    <source>
        <strain evidence="3 4">DSM 24997</strain>
    </source>
</reference>
<keyword evidence="4" id="KW-1185">Reference proteome</keyword>
<dbReference type="HOGENOM" id="CLU_096028_1_0_9"/>
<organism evidence="3 4">
    <name type="scientific">Paenibacillus beijingensis</name>
    <dbReference type="NCBI Taxonomy" id="1126833"/>
    <lineage>
        <taxon>Bacteria</taxon>
        <taxon>Bacillati</taxon>
        <taxon>Bacillota</taxon>
        <taxon>Bacilli</taxon>
        <taxon>Bacillales</taxon>
        <taxon>Paenibacillaceae</taxon>
        <taxon>Paenibacillus</taxon>
    </lineage>
</organism>
<keyword evidence="1" id="KW-0812">Transmembrane</keyword>
<dbReference type="NCBIfam" id="NF037970">
    <property type="entry name" value="vanZ_1"/>
    <property type="match status" value="1"/>
</dbReference>
<keyword evidence="1" id="KW-0472">Membrane</keyword>
<dbReference type="InterPro" id="IPR016747">
    <property type="entry name" value="Phosphotransbutyrylase"/>
</dbReference>
<dbReference type="PATRIC" id="fig|1126833.4.peg.928"/>
<feature type="transmembrane region" description="Helical" evidence="1">
    <location>
        <begin position="21"/>
        <end position="40"/>
    </location>
</feature>
<dbReference type="STRING" id="1126833.VN24_04235"/>
<dbReference type="Proteomes" id="UP000032633">
    <property type="component" value="Chromosome"/>
</dbReference>
<evidence type="ECO:0000256" key="1">
    <source>
        <dbReference type="SAM" id="Phobius"/>
    </source>
</evidence>
<accession>A0A0D5NFD2</accession>
<dbReference type="KEGG" id="pbj:VN24_04235"/>